<dbReference type="EMBL" id="CP134192">
    <property type="protein sequence ID" value="WPB07975.1"/>
    <property type="molecule type" value="Genomic_DNA"/>
</dbReference>
<dbReference type="Proteomes" id="UP001302367">
    <property type="component" value="Chromosome 9"/>
</dbReference>
<sequence length="112" mass="12676">MKAPASWRMIVSRSLRTGKKLTPEGVVFTPITALKNKALREAALKNKMLHEAALKNKMLREAALKELEDAARGSLEIPQQNLWAKHLQPWTLDSERDHWILDSGHVYLVPGL</sequence>
<gene>
    <name evidence="1" type="ORF">CB0940_11145</name>
    <name evidence="2" type="ORF">RHO25_012639</name>
</gene>
<name>A0A2G5HDM6_CERBT</name>
<reference evidence="2 4" key="2">
    <citation type="submission" date="2023-09" db="EMBL/GenBank/DDBJ databases">
        <title>Complete-Gapless Cercospora beticola genome.</title>
        <authorList>
            <person name="Wyatt N.A."/>
            <person name="Spanner R.E."/>
            <person name="Bolton M.D."/>
        </authorList>
    </citation>
    <scope>NUCLEOTIDE SEQUENCE [LARGE SCALE GENOMIC DNA]</scope>
    <source>
        <strain evidence="2">Cb09-40</strain>
    </source>
</reference>
<dbReference type="AlphaFoldDB" id="A0A2G5HDM6"/>
<accession>A0A2G5HDM6</accession>
<protein>
    <submittedName>
        <fullName evidence="1">Uncharacterized protein</fullName>
    </submittedName>
</protein>
<organism evidence="1 3">
    <name type="scientific">Cercospora beticola</name>
    <name type="common">Sugarbeet leaf spot fungus</name>
    <dbReference type="NCBI Taxonomy" id="122368"/>
    <lineage>
        <taxon>Eukaryota</taxon>
        <taxon>Fungi</taxon>
        <taxon>Dikarya</taxon>
        <taxon>Ascomycota</taxon>
        <taxon>Pezizomycotina</taxon>
        <taxon>Dothideomycetes</taxon>
        <taxon>Dothideomycetidae</taxon>
        <taxon>Mycosphaerellales</taxon>
        <taxon>Mycosphaerellaceae</taxon>
        <taxon>Cercospora</taxon>
    </lineage>
</organism>
<dbReference type="EMBL" id="LKMD01000107">
    <property type="protein sequence ID" value="PIA90650.1"/>
    <property type="molecule type" value="Genomic_DNA"/>
</dbReference>
<evidence type="ECO:0000313" key="2">
    <source>
        <dbReference type="EMBL" id="WPB07975.1"/>
    </source>
</evidence>
<evidence type="ECO:0000313" key="4">
    <source>
        <dbReference type="Proteomes" id="UP001302367"/>
    </source>
</evidence>
<evidence type="ECO:0000313" key="1">
    <source>
        <dbReference type="EMBL" id="PIA90650.1"/>
    </source>
</evidence>
<evidence type="ECO:0000313" key="3">
    <source>
        <dbReference type="Proteomes" id="UP000230605"/>
    </source>
</evidence>
<proteinExistence type="predicted"/>
<keyword evidence="4" id="KW-1185">Reference proteome</keyword>
<reference evidence="1 3" key="1">
    <citation type="submission" date="2015-10" db="EMBL/GenBank/DDBJ databases">
        <title>The cercosporin biosynthetic gene cluster was horizontally transferred to several fungal lineages and shown to be expanded in Cercospora beticola based on microsynteny with recipient genomes.</title>
        <authorList>
            <person name="De Jonge R."/>
            <person name="Ebert M.K."/>
            <person name="Suttle J.C."/>
            <person name="Jurick Ii W.M."/>
            <person name="Secor G.A."/>
            <person name="Thomma B.P."/>
            <person name="Van De Peer Y."/>
            <person name="Bolton M.D."/>
        </authorList>
    </citation>
    <scope>NUCLEOTIDE SEQUENCE [LARGE SCALE GENOMIC DNA]</scope>
    <source>
        <strain evidence="1 3">09-40</strain>
    </source>
</reference>
<dbReference type="Proteomes" id="UP000230605">
    <property type="component" value="Chromosome 9"/>
</dbReference>